<feature type="region of interest" description="Disordered" evidence="6">
    <location>
        <begin position="322"/>
        <end position="377"/>
    </location>
</feature>
<name>A0A8J2WJ15_9STRA</name>
<evidence type="ECO:0000256" key="1">
    <source>
        <dbReference type="ARBA" id="ARBA00004141"/>
    </source>
</evidence>
<dbReference type="PANTHER" id="PTHR10383:SF9">
    <property type="entry name" value="SERINE INCORPORATOR, ISOFORM F"/>
    <property type="match status" value="1"/>
</dbReference>
<accession>A0A8J2WJ15</accession>
<comment type="subcellular location">
    <subcellularLocation>
        <location evidence="1">Membrane</location>
        <topology evidence="1">Multi-pass membrane protein</topology>
    </subcellularLocation>
</comment>
<evidence type="ECO:0008006" key="11">
    <source>
        <dbReference type="Google" id="ProtNLM"/>
    </source>
</evidence>
<feature type="transmembrane region" description="Helical" evidence="7">
    <location>
        <begin position="189"/>
        <end position="218"/>
    </location>
</feature>
<feature type="transmembrane region" description="Helical" evidence="7">
    <location>
        <begin position="46"/>
        <end position="64"/>
    </location>
</feature>
<keyword evidence="5 7" id="KW-0472">Membrane</keyword>
<dbReference type="GO" id="GO:0016020">
    <property type="term" value="C:membrane"/>
    <property type="evidence" value="ECO:0007669"/>
    <property type="project" value="UniProtKB-SubCell"/>
</dbReference>
<evidence type="ECO:0000313" key="9">
    <source>
        <dbReference type="EMBL" id="CAH0370815.1"/>
    </source>
</evidence>
<gene>
    <name evidence="9" type="ORF">PECAL_3P07240</name>
</gene>
<comment type="similarity">
    <text evidence="2">Belongs to the TDE1 family.</text>
</comment>
<evidence type="ECO:0000256" key="6">
    <source>
        <dbReference type="SAM" id="MobiDB-lite"/>
    </source>
</evidence>
<sequence>MGCVASLACCAACACCEGVCRACCACGTKTKEGHVNPDAGRVGSMWVMILAIVFSLIGQYYLPVRHLDYYAFNQGCDTNACKGAAAVYRVSCCTAFFFISNATVSWLDPSFHDRRWVAKLFGWILLLCISLLIPNPVFGLEGYVWVARFGGFIFVILQQILLIDLAYWANDSLVAIAEEDVDLWCGYPSPLVALLVGALILYVAAIVGIALLFTYFSSPAVRGDCPAPDTILSITLILVVFATLSQLFVSKDANLLTSSVVAVYLVYLASSAVAANPVERCNAFHRKGDDWVSVFVGLFVTLIALAYSVYSASASVKYLQDGRSTSDNAPGGDTMQKMLTGQLDQRGKPTAEATDDYDATRTAESVESQSDDDTPISQKTPAEVLSFNVVMALMSMYLAMVLTNWGSLEKAGNAAAPSAGQVAMWIIAASQWVAGLLYIWTCVAPSLFPGREFS</sequence>
<evidence type="ECO:0000256" key="2">
    <source>
        <dbReference type="ARBA" id="ARBA00006665"/>
    </source>
</evidence>
<evidence type="ECO:0000256" key="8">
    <source>
        <dbReference type="SAM" id="SignalP"/>
    </source>
</evidence>
<evidence type="ECO:0000313" key="10">
    <source>
        <dbReference type="Proteomes" id="UP000789595"/>
    </source>
</evidence>
<evidence type="ECO:0000256" key="4">
    <source>
        <dbReference type="ARBA" id="ARBA00022989"/>
    </source>
</evidence>
<feature type="transmembrane region" description="Helical" evidence="7">
    <location>
        <begin position="116"/>
        <end position="133"/>
    </location>
</feature>
<keyword evidence="10" id="KW-1185">Reference proteome</keyword>
<feature type="chain" id="PRO_5035260723" description="Serine incorporator" evidence="8">
    <location>
        <begin position="19"/>
        <end position="454"/>
    </location>
</feature>
<feature type="transmembrane region" description="Helical" evidence="7">
    <location>
        <begin position="255"/>
        <end position="278"/>
    </location>
</feature>
<evidence type="ECO:0000256" key="7">
    <source>
        <dbReference type="SAM" id="Phobius"/>
    </source>
</evidence>
<feature type="transmembrane region" description="Helical" evidence="7">
    <location>
        <begin position="384"/>
        <end position="402"/>
    </location>
</feature>
<dbReference type="InterPro" id="IPR005016">
    <property type="entry name" value="TDE1/TMS"/>
</dbReference>
<dbReference type="AlphaFoldDB" id="A0A8J2WJ15"/>
<dbReference type="Pfam" id="PF03348">
    <property type="entry name" value="Serinc"/>
    <property type="match status" value="1"/>
</dbReference>
<dbReference type="EMBL" id="CAKKNE010000003">
    <property type="protein sequence ID" value="CAH0370815.1"/>
    <property type="molecule type" value="Genomic_DNA"/>
</dbReference>
<dbReference type="PANTHER" id="PTHR10383">
    <property type="entry name" value="SERINE INCORPORATOR"/>
    <property type="match status" value="1"/>
</dbReference>
<keyword evidence="4 7" id="KW-1133">Transmembrane helix</keyword>
<protein>
    <recommendedName>
        <fullName evidence="11">Serine incorporator</fullName>
    </recommendedName>
</protein>
<evidence type="ECO:0000256" key="5">
    <source>
        <dbReference type="ARBA" id="ARBA00023136"/>
    </source>
</evidence>
<keyword evidence="8" id="KW-0732">Signal</keyword>
<reference evidence="9" key="1">
    <citation type="submission" date="2021-11" db="EMBL/GenBank/DDBJ databases">
        <authorList>
            <consortium name="Genoscope - CEA"/>
            <person name="William W."/>
        </authorList>
    </citation>
    <scope>NUCLEOTIDE SEQUENCE</scope>
</reference>
<feature type="signal peptide" evidence="8">
    <location>
        <begin position="1"/>
        <end position="18"/>
    </location>
</feature>
<feature type="transmembrane region" description="Helical" evidence="7">
    <location>
        <begin position="230"/>
        <end position="249"/>
    </location>
</feature>
<dbReference type="Proteomes" id="UP000789595">
    <property type="component" value="Unassembled WGS sequence"/>
</dbReference>
<proteinExistence type="inferred from homology"/>
<organism evidence="9 10">
    <name type="scientific">Pelagomonas calceolata</name>
    <dbReference type="NCBI Taxonomy" id="35677"/>
    <lineage>
        <taxon>Eukaryota</taxon>
        <taxon>Sar</taxon>
        <taxon>Stramenopiles</taxon>
        <taxon>Ochrophyta</taxon>
        <taxon>Pelagophyceae</taxon>
        <taxon>Pelagomonadales</taxon>
        <taxon>Pelagomonadaceae</taxon>
        <taxon>Pelagomonas</taxon>
    </lineage>
</organism>
<evidence type="ECO:0000256" key="3">
    <source>
        <dbReference type="ARBA" id="ARBA00022692"/>
    </source>
</evidence>
<comment type="caution">
    <text evidence="9">The sequence shown here is derived from an EMBL/GenBank/DDBJ whole genome shotgun (WGS) entry which is preliminary data.</text>
</comment>
<feature type="transmembrane region" description="Helical" evidence="7">
    <location>
        <begin position="85"/>
        <end position="104"/>
    </location>
</feature>
<dbReference type="OrthoDB" id="5963193at2759"/>
<keyword evidence="3 7" id="KW-0812">Transmembrane</keyword>
<feature type="transmembrane region" description="Helical" evidence="7">
    <location>
        <begin position="422"/>
        <end position="448"/>
    </location>
</feature>
<feature type="transmembrane region" description="Helical" evidence="7">
    <location>
        <begin position="290"/>
        <end position="310"/>
    </location>
</feature>